<protein>
    <submittedName>
        <fullName evidence="2">2-hydroxy-6-oxo-6-phenylhexa-2,4-dienoate hydrolase</fullName>
    </submittedName>
</protein>
<name>A0AAI9K2T2_9FIRM</name>
<proteinExistence type="predicted"/>
<reference evidence="2" key="1">
    <citation type="submission" date="2020-06" db="EMBL/GenBank/DDBJ databases">
        <title>Characterization of fructooligosaccharide metabolism and fructooligosaccharide-degrading enzymes in human commensal butyrate producers.</title>
        <authorList>
            <person name="Tanno H."/>
            <person name="Fujii T."/>
            <person name="Hirano K."/>
            <person name="Maeno S."/>
            <person name="Tonozuka T."/>
            <person name="Sakamoto M."/>
            <person name="Ohkuma M."/>
            <person name="Tochio T."/>
            <person name="Endo A."/>
        </authorList>
    </citation>
    <scope>NUCLEOTIDE SEQUENCE</scope>
    <source>
        <strain evidence="2">JCM 31265</strain>
    </source>
</reference>
<gene>
    <name evidence="2" type="ORF">COEU31_03300</name>
</gene>
<dbReference type="SUPFAM" id="SSF53474">
    <property type="entry name" value="alpha/beta-Hydrolases"/>
    <property type="match status" value="1"/>
</dbReference>
<organism evidence="2 3">
    <name type="scientific">Coprococcus eutactus</name>
    <dbReference type="NCBI Taxonomy" id="33043"/>
    <lineage>
        <taxon>Bacteria</taxon>
        <taxon>Bacillati</taxon>
        <taxon>Bacillota</taxon>
        <taxon>Clostridia</taxon>
        <taxon>Lachnospirales</taxon>
        <taxon>Lachnospiraceae</taxon>
        <taxon>Coprococcus</taxon>
    </lineage>
</organism>
<dbReference type="PANTHER" id="PTHR43798">
    <property type="entry name" value="MONOACYLGLYCEROL LIPASE"/>
    <property type="match status" value="1"/>
</dbReference>
<dbReference type="RefSeq" id="WP_004853039.1">
    <property type="nucleotide sequence ID" value="NZ_BLYL01000001.1"/>
</dbReference>
<dbReference type="InterPro" id="IPR029058">
    <property type="entry name" value="AB_hydrolase_fold"/>
</dbReference>
<evidence type="ECO:0000313" key="3">
    <source>
        <dbReference type="Proteomes" id="UP000660047"/>
    </source>
</evidence>
<evidence type="ECO:0000259" key="1">
    <source>
        <dbReference type="Pfam" id="PF12697"/>
    </source>
</evidence>
<dbReference type="AlphaFoldDB" id="A0AAI9K2T2"/>
<dbReference type="InterPro" id="IPR050266">
    <property type="entry name" value="AB_hydrolase_sf"/>
</dbReference>
<dbReference type="Pfam" id="PF12697">
    <property type="entry name" value="Abhydrolase_6"/>
    <property type="match status" value="1"/>
</dbReference>
<dbReference type="GO" id="GO:0016787">
    <property type="term" value="F:hydrolase activity"/>
    <property type="evidence" value="ECO:0007669"/>
    <property type="project" value="UniProtKB-KW"/>
</dbReference>
<feature type="domain" description="AB hydrolase-1" evidence="1">
    <location>
        <begin position="15"/>
        <end position="243"/>
    </location>
</feature>
<dbReference type="Gene3D" id="3.40.50.1820">
    <property type="entry name" value="alpha/beta hydrolase"/>
    <property type="match status" value="1"/>
</dbReference>
<dbReference type="Proteomes" id="UP000660047">
    <property type="component" value="Unassembled WGS sequence"/>
</dbReference>
<dbReference type="EMBL" id="BLYL01000001">
    <property type="protein sequence ID" value="GFO93284.1"/>
    <property type="molecule type" value="Genomic_DNA"/>
</dbReference>
<sequence>MTIHEFGKENKETIILIHPSVVKWDYFENVIPLLEKNYHLLVPALPGYDFDNDNDFTSVEQIASDLNNWIKAKGFTEIYAVYGCSMGGSVALMVALGQKVRIQHCVIDGGITPYQLPWIVTRFIALKDYLMMMIGRAGGVALLEKAFATDDYSKEDLQYVADVLRHCSSKTLWRTFESCNNYKVPDPVPKIDTHIHYWYAKNEEKERKNDIAYIRRRLPQTEFEVLPELGHGGLVLLRPELFEEMMSKFQ</sequence>
<accession>A0AAI9K2T2</accession>
<dbReference type="InterPro" id="IPR000073">
    <property type="entry name" value="AB_hydrolase_1"/>
</dbReference>
<dbReference type="GeneID" id="92832325"/>
<comment type="caution">
    <text evidence="2">The sequence shown here is derived from an EMBL/GenBank/DDBJ whole genome shotgun (WGS) entry which is preliminary data.</text>
</comment>
<evidence type="ECO:0000313" key="2">
    <source>
        <dbReference type="EMBL" id="GFO93284.1"/>
    </source>
</evidence>
<keyword evidence="2" id="KW-0378">Hydrolase</keyword>